<organism evidence="2 3">
    <name type="scientific">Sorghum bicolor</name>
    <name type="common">Sorghum</name>
    <name type="synonym">Sorghum vulgare</name>
    <dbReference type="NCBI Taxonomy" id="4558"/>
    <lineage>
        <taxon>Eukaryota</taxon>
        <taxon>Viridiplantae</taxon>
        <taxon>Streptophyta</taxon>
        <taxon>Embryophyta</taxon>
        <taxon>Tracheophyta</taxon>
        <taxon>Spermatophyta</taxon>
        <taxon>Magnoliopsida</taxon>
        <taxon>Liliopsida</taxon>
        <taxon>Poales</taxon>
        <taxon>Poaceae</taxon>
        <taxon>PACMAD clade</taxon>
        <taxon>Panicoideae</taxon>
        <taxon>Andropogonodae</taxon>
        <taxon>Andropogoneae</taxon>
        <taxon>Sorghinae</taxon>
        <taxon>Sorghum</taxon>
    </lineage>
</organism>
<name>A0A921UEB9_SORBI</name>
<evidence type="ECO:0000313" key="2">
    <source>
        <dbReference type="EMBL" id="KAG0528564.1"/>
    </source>
</evidence>
<protein>
    <submittedName>
        <fullName evidence="2">Uncharacterized protein</fullName>
    </submittedName>
</protein>
<dbReference type="EMBL" id="CM027684">
    <property type="protein sequence ID" value="KAG0528562.1"/>
    <property type="molecule type" value="Genomic_DNA"/>
</dbReference>
<evidence type="ECO:0000313" key="3">
    <source>
        <dbReference type="Proteomes" id="UP000807115"/>
    </source>
</evidence>
<dbReference type="AlphaFoldDB" id="A0A921UEB9"/>
<accession>A0A921UEB9</accession>
<feature type="region of interest" description="Disordered" evidence="1">
    <location>
        <begin position="1"/>
        <end position="51"/>
    </location>
</feature>
<feature type="compositionally biased region" description="Gly residues" evidence="1">
    <location>
        <begin position="27"/>
        <end position="43"/>
    </location>
</feature>
<dbReference type="Proteomes" id="UP000807115">
    <property type="component" value="Chromosome 5"/>
</dbReference>
<reference evidence="2" key="2">
    <citation type="submission" date="2020-10" db="EMBL/GenBank/DDBJ databases">
        <authorList>
            <person name="Cooper E.A."/>
            <person name="Brenton Z.W."/>
            <person name="Flinn B.S."/>
            <person name="Jenkins J."/>
            <person name="Shu S."/>
            <person name="Flowers D."/>
            <person name="Luo F."/>
            <person name="Wang Y."/>
            <person name="Xia P."/>
            <person name="Barry K."/>
            <person name="Daum C."/>
            <person name="Lipzen A."/>
            <person name="Yoshinaga Y."/>
            <person name="Schmutz J."/>
            <person name="Saski C."/>
            <person name="Vermerris W."/>
            <person name="Kresovich S."/>
        </authorList>
    </citation>
    <scope>NUCLEOTIDE SEQUENCE</scope>
</reference>
<reference evidence="2" key="1">
    <citation type="journal article" date="2019" name="BMC Genomics">
        <title>A new reference genome for Sorghum bicolor reveals high levels of sequence similarity between sweet and grain genotypes: implications for the genetics of sugar metabolism.</title>
        <authorList>
            <person name="Cooper E.A."/>
            <person name="Brenton Z.W."/>
            <person name="Flinn B.S."/>
            <person name="Jenkins J."/>
            <person name="Shu S."/>
            <person name="Flowers D."/>
            <person name="Luo F."/>
            <person name="Wang Y."/>
            <person name="Xia P."/>
            <person name="Barry K."/>
            <person name="Daum C."/>
            <person name="Lipzen A."/>
            <person name="Yoshinaga Y."/>
            <person name="Schmutz J."/>
            <person name="Saski C."/>
            <person name="Vermerris W."/>
            <person name="Kresovich S."/>
        </authorList>
    </citation>
    <scope>NUCLEOTIDE SEQUENCE</scope>
</reference>
<evidence type="ECO:0000256" key="1">
    <source>
        <dbReference type="SAM" id="MobiDB-lite"/>
    </source>
</evidence>
<comment type="caution">
    <text evidence="2">The sequence shown here is derived from an EMBL/GenBank/DDBJ whole genome shotgun (WGS) entry which is preliminary data.</text>
</comment>
<dbReference type="EMBL" id="CM027684">
    <property type="protein sequence ID" value="KAG0528564.1"/>
    <property type="molecule type" value="Genomic_DNA"/>
</dbReference>
<proteinExistence type="predicted"/>
<sequence>MRGGSQSGFRSNNFGRRGGSDGDGREGLVGGAGTDLEGGGGRRASGAAARSSQSLQLHKLEHITTRFVGLLALALMSLSSSVMPSPSSIPSYTPIFLPRARSYISDLVITHTFRKSAKARSHFFAFQFSEHCV</sequence>
<gene>
    <name evidence="2" type="ORF">BDA96_05G022500</name>
</gene>